<dbReference type="STRING" id="1454003.AW10_01863"/>
<protein>
    <recommendedName>
        <fullName evidence="10">Solute-binding protein family 3/N-terminal domain-containing protein</fullName>
    </recommendedName>
</protein>
<comment type="caution">
    <text evidence="11">The sequence shown here is derived from an EMBL/GenBank/DDBJ whole genome shotgun (WGS) entry which is preliminary data.</text>
</comment>
<keyword evidence="5 9" id="KW-0732">Signal</keyword>
<organism evidence="11 12">
    <name type="scientific">Candidatus Accumulibacter appositus</name>
    <dbReference type="NCBI Taxonomy" id="1454003"/>
    <lineage>
        <taxon>Bacteria</taxon>
        <taxon>Pseudomonadati</taxon>
        <taxon>Pseudomonadota</taxon>
        <taxon>Betaproteobacteria</taxon>
        <taxon>Candidatus Accumulibacter</taxon>
    </lineage>
</organism>
<accession>A0A011PTL6</accession>
<dbReference type="Pfam" id="PF00497">
    <property type="entry name" value="SBP_bac_3"/>
    <property type="match status" value="1"/>
</dbReference>
<dbReference type="EMBL" id="JEMX01000036">
    <property type="protein sequence ID" value="EXI80357.1"/>
    <property type="molecule type" value="Genomic_DNA"/>
</dbReference>
<feature type="domain" description="Solute-binding protein family 3/N-terminal" evidence="10">
    <location>
        <begin position="45"/>
        <end position="267"/>
    </location>
</feature>
<name>A0A011PTL6_9PROT</name>
<feature type="transmembrane region" description="Helical" evidence="8">
    <location>
        <begin position="353"/>
        <end position="376"/>
    </location>
</feature>
<dbReference type="SUPFAM" id="SSF53850">
    <property type="entry name" value="Periplasmic binding protein-like II"/>
    <property type="match status" value="1"/>
</dbReference>
<evidence type="ECO:0000256" key="7">
    <source>
        <dbReference type="ARBA" id="ARBA00023136"/>
    </source>
</evidence>
<keyword evidence="7 8" id="KW-0472">Membrane</keyword>
<evidence type="ECO:0000313" key="12">
    <source>
        <dbReference type="Proteomes" id="UP000021816"/>
    </source>
</evidence>
<feature type="signal peptide" evidence="9">
    <location>
        <begin position="1"/>
        <end position="26"/>
    </location>
</feature>
<evidence type="ECO:0000256" key="8">
    <source>
        <dbReference type="SAM" id="Phobius"/>
    </source>
</evidence>
<evidence type="ECO:0000256" key="2">
    <source>
        <dbReference type="ARBA" id="ARBA00010333"/>
    </source>
</evidence>
<proteinExistence type="inferred from homology"/>
<dbReference type="AlphaFoldDB" id="A0A011PTL6"/>
<dbReference type="PATRIC" id="fig|1454003.3.peg.1913"/>
<dbReference type="SUPFAM" id="SSF161098">
    <property type="entry name" value="MetI-like"/>
    <property type="match status" value="1"/>
</dbReference>
<keyword evidence="3" id="KW-0813">Transport</keyword>
<dbReference type="SMART" id="SM00062">
    <property type="entry name" value="PBPb"/>
    <property type="match status" value="1"/>
</dbReference>
<dbReference type="GO" id="GO:0030288">
    <property type="term" value="C:outer membrane-bounded periplasmic space"/>
    <property type="evidence" value="ECO:0007669"/>
    <property type="project" value="TreeGrafter"/>
</dbReference>
<dbReference type="GO" id="GO:0006865">
    <property type="term" value="P:amino acid transport"/>
    <property type="evidence" value="ECO:0007669"/>
    <property type="project" value="TreeGrafter"/>
</dbReference>
<dbReference type="GO" id="GO:0005576">
    <property type="term" value="C:extracellular region"/>
    <property type="evidence" value="ECO:0007669"/>
    <property type="project" value="TreeGrafter"/>
</dbReference>
<dbReference type="InterPro" id="IPR035906">
    <property type="entry name" value="MetI-like_sf"/>
</dbReference>
<sequence>MARGRLFLASCLLALIALGAGGNALATASQRPAADRLDLIEKRGLLIAGVKSDYPPFGMRDAEGRLIGFEADLAAELARRLGVRLQLVAVTSTNRLQKLEEGAIDVVVATLGDTAQRRQIATLVEPGYYASGATVVAPPNSHLSTWADLRGKKVCATQGAYFNRPMAQRFLLELQVFNGTRDTRLALRDGRCVAWLYDDTGILGILADAELANYETPLPSMMISPWAIALAASERGSRLEHAISDTVADWHRSGWLIASERHWAIKPSQFLVDMRELWTRQQPDGRPLCARDAGTKQWPAACRNKQLLSSADVDGIQRLGLMLKEQSGFDLSIIHDAYDRKLFLHGLWMTLQLMLACITGSLTVGCLGALAAEAGLPLLRGLVRFSAALGRMTPPLLLIYLVFFGIGHVVVSRFGWTFDGAAIAIVCLSVYTGCAIVAALLDAVAVLKGQQASFRLGWRTLAAALRLAYTPVVASLINVVKATGMASVIAVPELVSAATAIVAERGNAAVMMNVLMISYFLLVLAVVQFFNYLERRVLQHGRH</sequence>
<dbReference type="PANTHER" id="PTHR30085">
    <property type="entry name" value="AMINO ACID ABC TRANSPORTER PERMEASE"/>
    <property type="match status" value="1"/>
</dbReference>
<dbReference type="Proteomes" id="UP000021816">
    <property type="component" value="Unassembled WGS sequence"/>
</dbReference>
<dbReference type="GO" id="GO:0016020">
    <property type="term" value="C:membrane"/>
    <property type="evidence" value="ECO:0007669"/>
    <property type="project" value="UniProtKB-SubCell"/>
</dbReference>
<comment type="subcellular location">
    <subcellularLocation>
        <location evidence="1">Membrane</location>
        <topology evidence="1">Multi-pass membrane protein</topology>
    </subcellularLocation>
</comment>
<evidence type="ECO:0000256" key="5">
    <source>
        <dbReference type="ARBA" id="ARBA00022729"/>
    </source>
</evidence>
<evidence type="ECO:0000259" key="10">
    <source>
        <dbReference type="SMART" id="SM00062"/>
    </source>
</evidence>
<feature type="transmembrane region" description="Helical" evidence="8">
    <location>
        <begin position="397"/>
        <end position="416"/>
    </location>
</feature>
<evidence type="ECO:0000256" key="6">
    <source>
        <dbReference type="ARBA" id="ARBA00022989"/>
    </source>
</evidence>
<comment type="similarity">
    <text evidence="2">Belongs to the bacterial solute-binding protein 3 family.</text>
</comment>
<dbReference type="PANTHER" id="PTHR30085:SF6">
    <property type="entry name" value="ABC TRANSPORTER GLUTAMINE-BINDING PROTEIN GLNH"/>
    <property type="match status" value="1"/>
</dbReference>
<dbReference type="Gene3D" id="3.40.190.10">
    <property type="entry name" value="Periplasmic binding protein-like II"/>
    <property type="match status" value="2"/>
</dbReference>
<feature type="chain" id="PRO_5001462957" description="Solute-binding protein family 3/N-terminal domain-containing protein" evidence="9">
    <location>
        <begin position="27"/>
        <end position="543"/>
    </location>
</feature>
<evidence type="ECO:0000256" key="1">
    <source>
        <dbReference type="ARBA" id="ARBA00004141"/>
    </source>
</evidence>
<gene>
    <name evidence="11" type="ORF">AW10_01863</name>
</gene>
<reference evidence="11 12" key="1">
    <citation type="submission" date="2014-02" db="EMBL/GenBank/DDBJ databases">
        <title>Expanding our view of genomic diversity in Candidatus Accumulibacter clades.</title>
        <authorList>
            <person name="Skennerton C.T."/>
            <person name="Barr J.J."/>
            <person name="Slater F.R."/>
            <person name="Bond P.L."/>
            <person name="Tyson G.W."/>
        </authorList>
    </citation>
    <scope>NUCLEOTIDE SEQUENCE [LARGE SCALE GENOMIC DNA]</scope>
    <source>
        <strain evidence="12">BA-92</strain>
    </source>
</reference>
<keyword evidence="4 8" id="KW-0812">Transmembrane</keyword>
<feature type="transmembrane region" description="Helical" evidence="8">
    <location>
        <begin position="467"/>
        <end position="490"/>
    </location>
</feature>
<dbReference type="InterPro" id="IPR051455">
    <property type="entry name" value="Bact_solute-bind_prot3"/>
</dbReference>
<dbReference type="Gene3D" id="1.10.3720.10">
    <property type="entry name" value="MetI-like"/>
    <property type="match status" value="1"/>
</dbReference>
<evidence type="ECO:0000256" key="4">
    <source>
        <dbReference type="ARBA" id="ARBA00022692"/>
    </source>
</evidence>
<evidence type="ECO:0000313" key="11">
    <source>
        <dbReference type="EMBL" id="EXI80357.1"/>
    </source>
</evidence>
<feature type="transmembrane region" description="Helical" evidence="8">
    <location>
        <begin position="422"/>
        <end position="447"/>
    </location>
</feature>
<evidence type="ECO:0000256" key="9">
    <source>
        <dbReference type="SAM" id="SignalP"/>
    </source>
</evidence>
<feature type="transmembrane region" description="Helical" evidence="8">
    <location>
        <begin position="510"/>
        <end position="533"/>
    </location>
</feature>
<dbReference type="InterPro" id="IPR001638">
    <property type="entry name" value="Solute-binding_3/MltF_N"/>
</dbReference>
<evidence type="ECO:0000256" key="3">
    <source>
        <dbReference type="ARBA" id="ARBA00022448"/>
    </source>
</evidence>
<keyword evidence="6 8" id="KW-1133">Transmembrane helix</keyword>